<proteinExistence type="inferred from homology"/>
<dbReference type="PANTHER" id="PTHR22893">
    <property type="entry name" value="NADH OXIDOREDUCTASE-RELATED"/>
    <property type="match status" value="1"/>
</dbReference>
<organism evidence="5 6">
    <name type="scientific">Conidiobolus coronatus (strain ATCC 28846 / CBS 209.66 / NRRL 28638)</name>
    <name type="common">Delacroixia coronata</name>
    <dbReference type="NCBI Taxonomy" id="796925"/>
    <lineage>
        <taxon>Eukaryota</taxon>
        <taxon>Fungi</taxon>
        <taxon>Fungi incertae sedis</taxon>
        <taxon>Zoopagomycota</taxon>
        <taxon>Entomophthoromycotina</taxon>
        <taxon>Entomophthoromycetes</taxon>
        <taxon>Entomophthorales</taxon>
        <taxon>Ancylistaceae</taxon>
        <taxon>Conidiobolus</taxon>
    </lineage>
</organism>
<dbReference type="Pfam" id="PF00724">
    <property type="entry name" value="Oxidored_FMN"/>
    <property type="match status" value="1"/>
</dbReference>
<dbReference type="InterPro" id="IPR045247">
    <property type="entry name" value="Oye-like"/>
</dbReference>
<dbReference type="CDD" id="cd02933">
    <property type="entry name" value="OYE_like_FMN"/>
    <property type="match status" value="1"/>
</dbReference>
<comment type="cofactor">
    <cofactor evidence="1">
        <name>FMN</name>
        <dbReference type="ChEBI" id="CHEBI:58210"/>
    </cofactor>
</comment>
<dbReference type="SUPFAM" id="SSF51395">
    <property type="entry name" value="FMN-linked oxidoreductases"/>
    <property type="match status" value="1"/>
</dbReference>
<keyword evidence="3" id="KW-0560">Oxidoreductase</keyword>
<dbReference type="PANTHER" id="PTHR22893:SF91">
    <property type="entry name" value="NADPH DEHYDROGENASE 2-RELATED"/>
    <property type="match status" value="1"/>
</dbReference>
<sequence length="367" mass="41012">MSQYPKLQQPLQLGDLTLKNRVIMASLTRNRGIVPSKLHVEYYSQRAGAGLILSEGVLIEPQGTEWPAAPGIWSKEQIEGWKKVTEAVHSKGGVIFAQLWHLGRCANTLHNQGVHPPAPSAIRAEAGKFRLLKGEPGYSMPQAIENPEHYVQLFKKAAENAKLAGFDGVELHGSAGYLPNQFLESHSNKRTDEYGGSIENRSRFVLETIDALLQVYSNKRVGIKLTPSGGFNDMGEDTEEKAIELYSYIINQLDQRSIAYIQMARKSPYGDPKARGNNVDISEFRSLMKNVLFFANADFSAEDGNNYVLEGKADAITYGRDYINNPDLPYRMFNSIPINQDYQYGLFYEYPEGKPETGYSDFPSAQA</sequence>
<name>A0A137NXR7_CONC2</name>
<gene>
    <name evidence="5" type="ORF">CONCODRAFT_80147</name>
</gene>
<dbReference type="GO" id="GO:0010181">
    <property type="term" value="F:FMN binding"/>
    <property type="evidence" value="ECO:0007669"/>
    <property type="project" value="InterPro"/>
</dbReference>
<comment type="similarity">
    <text evidence="2">Belongs to the NADH:flavin oxidoreductase/NADH oxidase family.</text>
</comment>
<dbReference type="STRING" id="796925.A0A137NXR7"/>
<evidence type="ECO:0000313" key="6">
    <source>
        <dbReference type="Proteomes" id="UP000070444"/>
    </source>
</evidence>
<dbReference type="GO" id="GO:0005829">
    <property type="term" value="C:cytosol"/>
    <property type="evidence" value="ECO:0007669"/>
    <property type="project" value="UniProtKB-ARBA"/>
</dbReference>
<dbReference type="OMA" id="MRIAYIQ"/>
<protein>
    <submittedName>
        <fullName evidence="5">FMN-linked oxidoreductase</fullName>
    </submittedName>
</protein>
<evidence type="ECO:0000256" key="2">
    <source>
        <dbReference type="ARBA" id="ARBA00005979"/>
    </source>
</evidence>
<dbReference type="Gene3D" id="3.20.20.70">
    <property type="entry name" value="Aldolase class I"/>
    <property type="match status" value="1"/>
</dbReference>
<dbReference type="InterPro" id="IPR013785">
    <property type="entry name" value="Aldolase_TIM"/>
</dbReference>
<keyword evidence="6" id="KW-1185">Reference proteome</keyword>
<dbReference type="OrthoDB" id="276546at2759"/>
<reference evidence="5 6" key="1">
    <citation type="journal article" date="2015" name="Genome Biol. Evol.">
        <title>Phylogenomic analyses indicate that early fungi evolved digesting cell walls of algal ancestors of land plants.</title>
        <authorList>
            <person name="Chang Y."/>
            <person name="Wang S."/>
            <person name="Sekimoto S."/>
            <person name="Aerts A.L."/>
            <person name="Choi C."/>
            <person name="Clum A."/>
            <person name="LaButti K.M."/>
            <person name="Lindquist E.A."/>
            <person name="Yee Ngan C."/>
            <person name="Ohm R.A."/>
            <person name="Salamov A.A."/>
            <person name="Grigoriev I.V."/>
            <person name="Spatafora J.W."/>
            <person name="Berbee M.L."/>
        </authorList>
    </citation>
    <scope>NUCLEOTIDE SEQUENCE [LARGE SCALE GENOMIC DNA]</scope>
    <source>
        <strain evidence="5 6">NRRL 28638</strain>
    </source>
</reference>
<dbReference type="InterPro" id="IPR001155">
    <property type="entry name" value="OxRdtase_FMN_N"/>
</dbReference>
<dbReference type="AlphaFoldDB" id="A0A137NXR7"/>
<dbReference type="Proteomes" id="UP000070444">
    <property type="component" value="Unassembled WGS sequence"/>
</dbReference>
<accession>A0A137NXR7</accession>
<dbReference type="FunFam" id="3.20.20.70:FF:000059">
    <property type="entry name" value="N-ethylmaleimide reductase, FMN-linked"/>
    <property type="match status" value="1"/>
</dbReference>
<evidence type="ECO:0000259" key="4">
    <source>
        <dbReference type="Pfam" id="PF00724"/>
    </source>
</evidence>
<evidence type="ECO:0000313" key="5">
    <source>
        <dbReference type="EMBL" id="KXN67468.1"/>
    </source>
</evidence>
<feature type="domain" description="NADH:flavin oxidoreductase/NADH oxidase N-terminal" evidence="4">
    <location>
        <begin position="7"/>
        <end position="336"/>
    </location>
</feature>
<dbReference type="EMBL" id="KQ964635">
    <property type="protein sequence ID" value="KXN67468.1"/>
    <property type="molecule type" value="Genomic_DNA"/>
</dbReference>
<dbReference type="GO" id="GO:0016628">
    <property type="term" value="F:oxidoreductase activity, acting on the CH-CH group of donors, NAD or NADP as acceptor"/>
    <property type="evidence" value="ECO:0007669"/>
    <property type="project" value="UniProtKB-ARBA"/>
</dbReference>
<evidence type="ECO:0000256" key="3">
    <source>
        <dbReference type="ARBA" id="ARBA00023002"/>
    </source>
</evidence>
<evidence type="ECO:0000256" key="1">
    <source>
        <dbReference type="ARBA" id="ARBA00001917"/>
    </source>
</evidence>